<accession>A0A2Y9A918</accession>
<dbReference type="GO" id="GO:0016491">
    <property type="term" value="F:oxidoreductase activity"/>
    <property type="evidence" value="ECO:0007669"/>
    <property type="project" value="UniProtKB-KW"/>
</dbReference>
<dbReference type="PANTHER" id="PTHR48105">
    <property type="entry name" value="THIOREDOXIN REDUCTASE 1-RELATED-RELATED"/>
    <property type="match status" value="1"/>
</dbReference>
<evidence type="ECO:0000313" key="6">
    <source>
        <dbReference type="Proteomes" id="UP000245839"/>
    </source>
</evidence>
<gene>
    <name evidence="4" type="ORF">BCF38_101832</name>
    <name evidence="5" type="ORF">SAMN05421539_101832</name>
</gene>
<reference evidence="4 6" key="2">
    <citation type="submission" date="2018-03" db="EMBL/GenBank/DDBJ databases">
        <title>Genomic Encyclopedia of Archaeal and Bacterial Type Strains, Phase II (KMG-II): from individual species to whole genera.</title>
        <authorList>
            <person name="Goeker M."/>
        </authorList>
    </citation>
    <scope>NUCLEOTIDE SEQUENCE [LARGE SCALE GENOMIC DNA]</scope>
    <source>
        <strain evidence="4 6">DSM 25227</strain>
    </source>
</reference>
<keyword evidence="6" id="KW-1185">Reference proteome</keyword>
<dbReference type="PRINTS" id="PR00469">
    <property type="entry name" value="PNDRDTASEII"/>
</dbReference>
<proteinExistence type="predicted"/>
<protein>
    <submittedName>
        <fullName evidence="5">Thioredoxin reductase (NADPH)</fullName>
    </submittedName>
</protein>
<dbReference type="AlphaFoldDB" id="A0A2Y9A918"/>
<name>A0A2Y9A918_9RHOB</name>
<evidence type="ECO:0000313" key="5">
    <source>
        <dbReference type="EMBL" id="SSA38697.1"/>
    </source>
</evidence>
<evidence type="ECO:0000313" key="4">
    <source>
        <dbReference type="EMBL" id="PWJ22419.1"/>
    </source>
</evidence>
<dbReference type="SUPFAM" id="SSF51905">
    <property type="entry name" value="FAD/NAD(P)-binding domain"/>
    <property type="match status" value="2"/>
</dbReference>
<keyword evidence="2" id="KW-0560">Oxidoreductase</keyword>
<dbReference type="Proteomes" id="UP000251571">
    <property type="component" value="Unassembled WGS sequence"/>
</dbReference>
<evidence type="ECO:0000256" key="2">
    <source>
        <dbReference type="ARBA" id="ARBA00023002"/>
    </source>
</evidence>
<evidence type="ECO:0000313" key="7">
    <source>
        <dbReference type="Proteomes" id="UP000251571"/>
    </source>
</evidence>
<dbReference type="InterPro" id="IPR050097">
    <property type="entry name" value="Ferredoxin-NADP_redctase_2"/>
</dbReference>
<keyword evidence="1" id="KW-0285">Flavoprotein</keyword>
<reference evidence="5 7" key="1">
    <citation type="submission" date="2016-10" db="EMBL/GenBank/DDBJ databases">
        <authorList>
            <person name="Cai Z."/>
        </authorList>
    </citation>
    <scope>NUCLEOTIDE SEQUENCE [LARGE SCALE GENOMIC DNA]</scope>
    <source>
        <strain evidence="5 7">DSM 25227</strain>
    </source>
</reference>
<evidence type="ECO:0000256" key="1">
    <source>
        <dbReference type="ARBA" id="ARBA00022630"/>
    </source>
</evidence>
<dbReference type="Gene3D" id="3.50.50.60">
    <property type="entry name" value="FAD/NAD(P)-binding domain"/>
    <property type="match status" value="2"/>
</dbReference>
<sequence>MLCARDLEFDADETHDLRSLGAVHAGAEGLSARAVEEATIGGQAGATSWVETEKGLSERQVGHRSTRVGRGSGDEVWRGSRRTARGPPGTPGATTAAFASRSTTGPRLVPARVIVTGAQCCRLWLDRPERLEGAGISRAATEMEARICRNRDVPIIGGGNSAGQAAMLLSCHARCVHLLVNGGSLAASISSHLPSRLDADPAIRIRCHTGLPRCMGTRIRRRSRSGATGSCRGGRPDGSPRLVRHGWCRVEYRMARRGGGVRRERLSGEAGRGGARRPYATSTEGIFAGGDVRADSVTPVASAVSEGPVVNSKAWEHVSRQRDAAGLVARSCAQSGRPPPACAPEAFTSRAAPGPHRPGARGLVSLCESAFAVATAARRGKAR</sequence>
<dbReference type="Proteomes" id="UP000245839">
    <property type="component" value="Unassembled WGS sequence"/>
</dbReference>
<dbReference type="EMBL" id="UETC01000001">
    <property type="protein sequence ID" value="SSA38697.1"/>
    <property type="molecule type" value="Genomic_DNA"/>
</dbReference>
<dbReference type="EMBL" id="QGDJ01000001">
    <property type="protein sequence ID" value="PWJ22419.1"/>
    <property type="molecule type" value="Genomic_DNA"/>
</dbReference>
<evidence type="ECO:0000256" key="3">
    <source>
        <dbReference type="SAM" id="MobiDB-lite"/>
    </source>
</evidence>
<dbReference type="InterPro" id="IPR036188">
    <property type="entry name" value="FAD/NAD-bd_sf"/>
</dbReference>
<organism evidence="5 7">
    <name type="scientific">Jannaschia seohaensis</name>
    <dbReference type="NCBI Taxonomy" id="475081"/>
    <lineage>
        <taxon>Bacteria</taxon>
        <taxon>Pseudomonadati</taxon>
        <taxon>Pseudomonadota</taxon>
        <taxon>Alphaproteobacteria</taxon>
        <taxon>Rhodobacterales</taxon>
        <taxon>Roseobacteraceae</taxon>
        <taxon>Jannaschia</taxon>
    </lineage>
</organism>
<feature type="region of interest" description="Disordered" evidence="3">
    <location>
        <begin position="54"/>
        <end position="102"/>
    </location>
</feature>
<feature type="compositionally biased region" description="Low complexity" evidence="3">
    <location>
        <begin position="85"/>
        <end position="102"/>
    </location>
</feature>